<dbReference type="GO" id="GO:0070206">
    <property type="term" value="P:protein trimerization"/>
    <property type="evidence" value="ECO:0007669"/>
    <property type="project" value="InterPro"/>
</dbReference>
<dbReference type="Pfam" id="PF13174">
    <property type="entry name" value="TPR_6"/>
    <property type="match status" value="1"/>
</dbReference>
<dbReference type="Proteomes" id="UP000630149">
    <property type="component" value="Unassembled WGS sequence"/>
</dbReference>
<evidence type="ECO:0000313" key="6">
    <source>
        <dbReference type="Proteomes" id="UP000630149"/>
    </source>
</evidence>
<keyword evidence="1" id="KW-0574">Periplasm</keyword>
<evidence type="ECO:0000256" key="1">
    <source>
        <dbReference type="HAMAP-Rule" id="MF_02066"/>
    </source>
</evidence>
<reference evidence="5" key="2">
    <citation type="submission" date="2020-09" db="EMBL/GenBank/DDBJ databases">
        <authorList>
            <person name="Sun Q."/>
            <person name="Ohkuma M."/>
        </authorList>
    </citation>
    <scope>NUCLEOTIDE SEQUENCE</scope>
    <source>
        <strain evidence="5">JCM 13919</strain>
    </source>
</reference>
<dbReference type="GO" id="GO:0030288">
    <property type="term" value="C:outer membrane-bounded periplasmic space"/>
    <property type="evidence" value="ECO:0007669"/>
    <property type="project" value="UniProtKB-UniRule"/>
</dbReference>
<feature type="compositionally biased region" description="Polar residues" evidence="3">
    <location>
        <begin position="154"/>
        <end position="170"/>
    </location>
</feature>
<dbReference type="InterPro" id="IPR032519">
    <property type="entry name" value="YbgF_tri"/>
</dbReference>
<dbReference type="InterPro" id="IPR011990">
    <property type="entry name" value="TPR-like_helical_dom_sf"/>
</dbReference>
<organism evidence="5 6">
    <name type="scientific">Legionella impletisoli</name>
    <dbReference type="NCBI Taxonomy" id="343510"/>
    <lineage>
        <taxon>Bacteria</taxon>
        <taxon>Pseudomonadati</taxon>
        <taxon>Pseudomonadota</taxon>
        <taxon>Gammaproteobacteria</taxon>
        <taxon>Legionellales</taxon>
        <taxon>Legionellaceae</taxon>
        <taxon>Legionella</taxon>
    </lineage>
</organism>
<dbReference type="InterPro" id="IPR034706">
    <property type="entry name" value="CpoB"/>
</dbReference>
<dbReference type="PROSITE" id="PS50005">
    <property type="entry name" value="TPR"/>
    <property type="match status" value="1"/>
</dbReference>
<comment type="function">
    <text evidence="1">Mediates coordination of peptidoglycan synthesis and outer membrane constriction during cell division.</text>
</comment>
<proteinExistence type="inferred from homology"/>
<keyword evidence="2" id="KW-0802">TPR repeat</keyword>
<comment type="similarity">
    <text evidence="1">Belongs to the CpoB family.</text>
</comment>
<comment type="caution">
    <text evidence="5">The sequence shown here is derived from an EMBL/GenBank/DDBJ whole genome shotgun (WGS) entry which is preliminary data.</text>
</comment>
<dbReference type="Gene3D" id="1.25.40.10">
    <property type="entry name" value="Tetratricopeptide repeat domain"/>
    <property type="match status" value="1"/>
</dbReference>
<dbReference type="NCBIfam" id="TIGR02795">
    <property type="entry name" value="tol_pal_ybgF"/>
    <property type="match status" value="1"/>
</dbReference>
<evidence type="ECO:0000259" key="4">
    <source>
        <dbReference type="Pfam" id="PF16331"/>
    </source>
</evidence>
<dbReference type="SUPFAM" id="SSF48452">
    <property type="entry name" value="TPR-like"/>
    <property type="match status" value="1"/>
</dbReference>
<keyword evidence="1" id="KW-0132">Cell division</keyword>
<dbReference type="Gene3D" id="1.20.5.110">
    <property type="match status" value="1"/>
</dbReference>
<feature type="chain" id="PRO_5038192832" description="Cell division coordinator CpoB" evidence="1">
    <location>
        <begin position="24"/>
        <end position="324"/>
    </location>
</feature>
<feature type="compositionally biased region" description="Polar residues" evidence="3">
    <location>
        <begin position="181"/>
        <end position="198"/>
    </location>
</feature>
<dbReference type="InterPro" id="IPR019734">
    <property type="entry name" value="TPR_rpt"/>
</dbReference>
<protein>
    <recommendedName>
        <fullName evidence="1">Cell division coordinator CpoB</fullName>
    </recommendedName>
</protein>
<feature type="repeat" description="TPR" evidence="2">
    <location>
        <begin position="239"/>
        <end position="272"/>
    </location>
</feature>
<dbReference type="OrthoDB" id="9768142at2"/>
<reference evidence="5" key="1">
    <citation type="journal article" date="2014" name="Int. J. Syst. Evol. Microbiol.">
        <title>Complete genome sequence of Corynebacterium casei LMG S-19264T (=DSM 44701T), isolated from a smear-ripened cheese.</title>
        <authorList>
            <consortium name="US DOE Joint Genome Institute (JGI-PGF)"/>
            <person name="Walter F."/>
            <person name="Albersmeier A."/>
            <person name="Kalinowski J."/>
            <person name="Ruckert C."/>
        </authorList>
    </citation>
    <scope>NUCLEOTIDE SEQUENCE</scope>
    <source>
        <strain evidence="5">JCM 13919</strain>
    </source>
</reference>
<dbReference type="EMBL" id="BMOB01000003">
    <property type="protein sequence ID" value="GGI82876.1"/>
    <property type="molecule type" value="Genomic_DNA"/>
</dbReference>
<keyword evidence="6" id="KW-1185">Reference proteome</keyword>
<accession>A0A917JTA2</accession>
<dbReference type="RefSeq" id="WP_131776143.1">
    <property type="nucleotide sequence ID" value="NZ_BMOB01000003.1"/>
</dbReference>
<dbReference type="InterPro" id="IPR014162">
    <property type="entry name" value="CpoB_C"/>
</dbReference>
<feature type="domain" description="YbgF trimerisation" evidence="4">
    <location>
        <begin position="110"/>
        <end position="162"/>
    </location>
</feature>
<dbReference type="HAMAP" id="MF_02066">
    <property type="entry name" value="CpoB"/>
    <property type="match status" value="1"/>
</dbReference>
<gene>
    <name evidence="1" type="primary">cpoB</name>
    <name evidence="5" type="ORF">GCM10007966_09310</name>
</gene>
<dbReference type="Pfam" id="PF16331">
    <property type="entry name" value="TolA_bind_tri"/>
    <property type="match status" value="1"/>
</dbReference>
<feature type="region of interest" description="Disordered" evidence="3">
    <location>
        <begin position="153"/>
        <end position="198"/>
    </location>
</feature>
<keyword evidence="1" id="KW-0131">Cell cycle</keyword>
<feature type="signal peptide" evidence="1">
    <location>
        <begin position="1"/>
        <end position="23"/>
    </location>
</feature>
<evidence type="ECO:0000256" key="3">
    <source>
        <dbReference type="SAM" id="MobiDB-lite"/>
    </source>
</evidence>
<dbReference type="Pfam" id="PF13432">
    <property type="entry name" value="TPR_16"/>
    <property type="match status" value="1"/>
</dbReference>
<dbReference type="AlphaFoldDB" id="A0A917JTA2"/>
<evidence type="ECO:0000313" key="5">
    <source>
        <dbReference type="EMBL" id="GGI82876.1"/>
    </source>
</evidence>
<keyword evidence="1" id="KW-0732">Signal</keyword>
<sequence precursor="true">MIKNHRLFLPLCFAILLPCNGLAEVPVVDESENYAMLDDQQAEFERPAAHSDRDLAFNDMTPLAVDEPELGASELVDEAPIAKANEPISDDLPMAYDGYETSSAPDNALLLDRVQHLQQEVQELRGQLEVQAHDLKLLQQQQLAFYKDLDSRLSNHSSTTSKPNSSNALQEATKPDPIKTTPLSSSSKLAPPNVSKTNPANEQISYLAAYELVKNKQYDEALNAMKTFVNQYPQSGYKPNAEYWLGELYLVKKNYPEAIQHFDAVLQHYPSSSKAAASLLKSGYALAASGKKEEARQRLRDVVKNYPDTNTAQLATAKLNALGT</sequence>
<comment type="subcellular location">
    <subcellularLocation>
        <location evidence="1">Periplasm</location>
    </subcellularLocation>
</comment>
<feature type="coiled-coil region" evidence="1">
    <location>
        <begin position="107"/>
        <end position="141"/>
    </location>
</feature>
<dbReference type="GO" id="GO:0043093">
    <property type="term" value="P:FtsZ-dependent cytokinesis"/>
    <property type="evidence" value="ECO:0007669"/>
    <property type="project" value="UniProtKB-UniRule"/>
</dbReference>
<name>A0A917JTA2_9GAMM</name>
<evidence type="ECO:0000256" key="2">
    <source>
        <dbReference type="PROSITE-ProRule" id="PRU00339"/>
    </source>
</evidence>
<keyword evidence="1" id="KW-0175">Coiled coil</keyword>